<evidence type="ECO:0000313" key="2">
    <source>
        <dbReference type="Proteomes" id="UP000055048"/>
    </source>
</evidence>
<proteinExistence type="predicted"/>
<keyword evidence="2" id="KW-1185">Reference proteome</keyword>
<dbReference type="AlphaFoldDB" id="A0A0V0UC07"/>
<dbReference type="OrthoDB" id="5919920at2759"/>
<reference evidence="1 2" key="1">
    <citation type="submission" date="2015-01" db="EMBL/GenBank/DDBJ databases">
        <title>Evolution of Trichinella species and genotypes.</title>
        <authorList>
            <person name="Korhonen P.K."/>
            <person name="Edoardo P."/>
            <person name="Giuseppe L.R."/>
            <person name="Gasser R.B."/>
        </authorList>
    </citation>
    <scope>NUCLEOTIDE SEQUENCE [LARGE SCALE GENOMIC DNA]</scope>
    <source>
        <strain evidence="1">ISS417</strain>
    </source>
</reference>
<accession>A0A0V0UC07</accession>
<comment type="caution">
    <text evidence="1">The sequence shown here is derived from an EMBL/GenBank/DDBJ whole genome shotgun (WGS) entry which is preliminary data.</text>
</comment>
<name>A0A0V0UC07_9BILA</name>
<dbReference type="Proteomes" id="UP000055048">
    <property type="component" value="Unassembled WGS sequence"/>
</dbReference>
<protein>
    <submittedName>
        <fullName evidence="1">Uncharacterized protein</fullName>
    </submittedName>
</protein>
<gene>
    <name evidence="1" type="ORF">T05_10774</name>
</gene>
<evidence type="ECO:0000313" key="1">
    <source>
        <dbReference type="EMBL" id="KRX48685.1"/>
    </source>
</evidence>
<organism evidence="1 2">
    <name type="scientific">Trichinella murrelli</name>
    <dbReference type="NCBI Taxonomy" id="144512"/>
    <lineage>
        <taxon>Eukaryota</taxon>
        <taxon>Metazoa</taxon>
        <taxon>Ecdysozoa</taxon>
        <taxon>Nematoda</taxon>
        <taxon>Enoplea</taxon>
        <taxon>Dorylaimia</taxon>
        <taxon>Trichinellida</taxon>
        <taxon>Trichinellidae</taxon>
        <taxon>Trichinella</taxon>
    </lineage>
</organism>
<sequence>MKKNPNFKKALSPRSTCTTKSIAHEICKFRETLESKMESVGIIRSKIIGKVQKTYTGGCWSGLSRDFLKNVGSIPINTLEFKMESMIINPSKTIRKVQQTYTGGSRLRLSRDMLKKLRTVPMY</sequence>
<dbReference type="EMBL" id="JYDJ01000026">
    <property type="protein sequence ID" value="KRX48685.1"/>
    <property type="molecule type" value="Genomic_DNA"/>
</dbReference>